<dbReference type="Pfam" id="PF01068">
    <property type="entry name" value="DNA_ligase_A_M"/>
    <property type="match status" value="1"/>
</dbReference>
<keyword evidence="18" id="KW-0511">Multifunctional enzyme</keyword>
<evidence type="ECO:0000256" key="17">
    <source>
        <dbReference type="ARBA" id="ARBA00023211"/>
    </source>
</evidence>
<dbReference type="PANTHER" id="PTHR42705">
    <property type="entry name" value="BIFUNCTIONAL NON-HOMOLOGOUS END JOINING PROTEIN LIGD"/>
    <property type="match status" value="1"/>
</dbReference>
<dbReference type="Gene3D" id="3.30.470.30">
    <property type="entry name" value="DNA ligase/mRNA capping enzyme"/>
    <property type="match status" value="1"/>
</dbReference>
<dbReference type="GO" id="GO:0004527">
    <property type="term" value="F:exonuclease activity"/>
    <property type="evidence" value="ECO:0007669"/>
    <property type="project" value="UniProtKB-KW"/>
</dbReference>
<keyword evidence="10" id="KW-0378">Hydrolase</keyword>
<dbReference type="Gene3D" id="3.30.1490.70">
    <property type="match status" value="1"/>
</dbReference>
<evidence type="ECO:0000256" key="19">
    <source>
        <dbReference type="ARBA" id="ARBA00029943"/>
    </source>
</evidence>
<keyword evidence="14" id="KW-0238">DNA-binding</keyword>
<dbReference type="InterPro" id="IPR012309">
    <property type="entry name" value="DNA_ligase_ATP-dep_C"/>
</dbReference>
<dbReference type="GO" id="GO:0003887">
    <property type="term" value="F:DNA-directed DNA polymerase activity"/>
    <property type="evidence" value="ECO:0007669"/>
    <property type="project" value="UniProtKB-KW"/>
</dbReference>
<keyword evidence="13" id="KW-0239">DNA-directed DNA polymerase</keyword>
<evidence type="ECO:0000256" key="21">
    <source>
        <dbReference type="SAM" id="MobiDB-lite"/>
    </source>
</evidence>
<dbReference type="NCBIfam" id="TIGR02779">
    <property type="entry name" value="NHEJ_ligase_lig"/>
    <property type="match status" value="1"/>
</dbReference>
<dbReference type="InterPro" id="IPR014143">
    <property type="entry name" value="NHEJ_ligase_prk"/>
</dbReference>
<comment type="cofactor">
    <cofactor evidence="1">
        <name>Mn(2+)</name>
        <dbReference type="ChEBI" id="CHEBI:29035"/>
    </cofactor>
</comment>
<dbReference type="Gene3D" id="3.90.920.10">
    <property type="entry name" value="DNA primase, PRIM domain"/>
    <property type="match status" value="1"/>
</dbReference>
<dbReference type="InterPro" id="IPR016059">
    <property type="entry name" value="DNA_ligase_ATP-dep_CS"/>
</dbReference>
<evidence type="ECO:0000256" key="20">
    <source>
        <dbReference type="ARBA" id="ARBA00034003"/>
    </source>
</evidence>
<keyword evidence="6" id="KW-0540">Nuclease</keyword>
<dbReference type="GO" id="GO:0003910">
    <property type="term" value="F:DNA ligase (ATP) activity"/>
    <property type="evidence" value="ECO:0007669"/>
    <property type="project" value="UniProtKB-EC"/>
</dbReference>
<dbReference type="GO" id="GO:0046872">
    <property type="term" value="F:metal ion binding"/>
    <property type="evidence" value="ECO:0007669"/>
    <property type="project" value="UniProtKB-KW"/>
</dbReference>
<keyword evidence="12" id="KW-0067">ATP-binding</keyword>
<feature type="compositionally biased region" description="Basic residues" evidence="21">
    <location>
        <begin position="1"/>
        <end position="10"/>
    </location>
</feature>
<evidence type="ECO:0000256" key="2">
    <source>
        <dbReference type="ARBA" id="ARBA00012727"/>
    </source>
</evidence>
<evidence type="ECO:0000256" key="16">
    <source>
        <dbReference type="ARBA" id="ARBA00023204"/>
    </source>
</evidence>
<dbReference type="InterPro" id="IPR012340">
    <property type="entry name" value="NA-bd_OB-fold"/>
</dbReference>
<dbReference type="PANTHER" id="PTHR42705:SF2">
    <property type="entry name" value="BIFUNCTIONAL NON-HOMOLOGOUS END JOINING PROTEIN LIGD"/>
    <property type="match status" value="1"/>
</dbReference>
<evidence type="ECO:0000256" key="14">
    <source>
        <dbReference type="ARBA" id="ARBA00023125"/>
    </source>
</evidence>
<dbReference type="Pfam" id="PF13298">
    <property type="entry name" value="LigD_N"/>
    <property type="match status" value="1"/>
</dbReference>
<keyword evidence="11" id="KW-0269">Exonuclease</keyword>
<evidence type="ECO:0000256" key="4">
    <source>
        <dbReference type="ARBA" id="ARBA00022679"/>
    </source>
</evidence>
<evidence type="ECO:0000259" key="22">
    <source>
        <dbReference type="PROSITE" id="PS50160"/>
    </source>
</evidence>
<evidence type="ECO:0000256" key="8">
    <source>
        <dbReference type="ARBA" id="ARBA00022741"/>
    </source>
</evidence>
<keyword evidence="24" id="KW-1185">Reference proteome</keyword>
<accession>A0A1I0NVI6</accession>
<evidence type="ECO:0000256" key="7">
    <source>
        <dbReference type="ARBA" id="ARBA00022723"/>
    </source>
</evidence>
<dbReference type="GO" id="GO:0006310">
    <property type="term" value="P:DNA recombination"/>
    <property type="evidence" value="ECO:0007669"/>
    <property type="project" value="UniProtKB-KW"/>
</dbReference>
<dbReference type="EC" id="6.5.1.1" evidence="2"/>
<dbReference type="STRING" id="29529.SAMN04488122_0396"/>
<evidence type="ECO:0000313" key="23">
    <source>
        <dbReference type="EMBL" id="SEW05669.1"/>
    </source>
</evidence>
<dbReference type="GO" id="GO:0003677">
    <property type="term" value="F:DNA binding"/>
    <property type="evidence" value="ECO:0007669"/>
    <property type="project" value="UniProtKB-KW"/>
</dbReference>
<keyword evidence="16" id="KW-0234">DNA repair</keyword>
<dbReference type="GO" id="GO:0006281">
    <property type="term" value="P:DNA repair"/>
    <property type="evidence" value="ECO:0007669"/>
    <property type="project" value="UniProtKB-KW"/>
</dbReference>
<dbReference type="SUPFAM" id="SSF56091">
    <property type="entry name" value="DNA ligase/mRNA capping enzyme, catalytic domain"/>
    <property type="match status" value="1"/>
</dbReference>
<dbReference type="AlphaFoldDB" id="A0A1I0NVI6"/>
<evidence type="ECO:0000256" key="10">
    <source>
        <dbReference type="ARBA" id="ARBA00022801"/>
    </source>
</evidence>
<gene>
    <name evidence="23" type="ORF">SAMN04488122_0396</name>
</gene>
<keyword evidence="8" id="KW-0547">Nucleotide-binding</keyword>
<dbReference type="Pfam" id="PF21686">
    <property type="entry name" value="LigD_Prim-Pol"/>
    <property type="match status" value="1"/>
</dbReference>
<evidence type="ECO:0000256" key="1">
    <source>
        <dbReference type="ARBA" id="ARBA00001936"/>
    </source>
</evidence>
<dbReference type="CDD" id="cd07906">
    <property type="entry name" value="Adenylation_DNA_ligase_LigD_LigC"/>
    <property type="match status" value="1"/>
</dbReference>
<dbReference type="GO" id="GO:0005524">
    <property type="term" value="F:ATP binding"/>
    <property type="evidence" value="ECO:0007669"/>
    <property type="project" value="UniProtKB-KW"/>
</dbReference>
<feature type="domain" description="ATP-dependent DNA ligase family profile" evidence="22">
    <location>
        <begin position="338"/>
        <end position="470"/>
    </location>
</feature>
<dbReference type="SUPFAM" id="SSF50249">
    <property type="entry name" value="Nucleic acid-binding proteins"/>
    <property type="match status" value="1"/>
</dbReference>
<dbReference type="Proteomes" id="UP000199310">
    <property type="component" value="Unassembled WGS sequence"/>
</dbReference>
<evidence type="ECO:0000256" key="15">
    <source>
        <dbReference type="ARBA" id="ARBA00023172"/>
    </source>
</evidence>
<keyword evidence="9" id="KW-0227">DNA damage</keyword>
<dbReference type="PROSITE" id="PS00333">
    <property type="entry name" value="DNA_LIGASE_A2"/>
    <property type="match status" value="1"/>
</dbReference>
<dbReference type="RefSeq" id="WP_089889836.1">
    <property type="nucleotide sequence ID" value="NZ_FOJG01000001.1"/>
</dbReference>
<evidence type="ECO:0000256" key="5">
    <source>
        <dbReference type="ARBA" id="ARBA00022695"/>
    </source>
</evidence>
<dbReference type="InterPro" id="IPR052171">
    <property type="entry name" value="NHEJ_LigD"/>
</dbReference>
<keyword evidence="15" id="KW-0233">DNA recombination</keyword>
<organism evidence="23 24">
    <name type="scientific">Chitinophaga arvensicola</name>
    <dbReference type="NCBI Taxonomy" id="29529"/>
    <lineage>
        <taxon>Bacteria</taxon>
        <taxon>Pseudomonadati</taxon>
        <taxon>Bacteroidota</taxon>
        <taxon>Chitinophagia</taxon>
        <taxon>Chitinophagales</taxon>
        <taxon>Chitinophagaceae</taxon>
        <taxon>Chitinophaga</taxon>
    </lineage>
</organism>
<evidence type="ECO:0000256" key="3">
    <source>
        <dbReference type="ARBA" id="ARBA00022598"/>
    </source>
</evidence>
<dbReference type="InterPro" id="IPR012310">
    <property type="entry name" value="DNA_ligase_ATP-dep_cent"/>
</dbReference>
<keyword evidence="3" id="KW-0436">Ligase</keyword>
<evidence type="ECO:0000256" key="13">
    <source>
        <dbReference type="ARBA" id="ARBA00022932"/>
    </source>
</evidence>
<feature type="region of interest" description="Disordered" evidence="21">
    <location>
        <begin position="1"/>
        <end position="20"/>
    </location>
</feature>
<feature type="compositionally biased region" description="Basic and acidic residues" evidence="21">
    <location>
        <begin position="204"/>
        <end position="214"/>
    </location>
</feature>
<dbReference type="Pfam" id="PF04679">
    <property type="entry name" value="DNA_ligase_A_C"/>
    <property type="match status" value="1"/>
</dbReference>
<dbReference type="InterPro" id="IPR014144">
    <property type="entry name" value="LigD_PE_domain"/>
</dbReference>
<evidence type="ECO:0000256" key="12">
    <source>
        <dbReference type="ARBA" id="ARBA00022840"/>
    </source>
</evidence>
<evidence type="ECO:0000313" key="24">
    <source>
        <dbReference type="Proteomes" id="UP000199310"/>
    </source>
</evidence>
<dbReference type="PROSITE" id="PS50160">
    <property type="entry name" value="DNA_LIGASE_A3"/>
    <property type="match status" value="1"/>
</dbReference>
<dbReference type="CDD" id="cd07971">
    <property type="entry name" value="OBF_DNA_ligase_LigD"/>
    <property type="match status" value="1"/>
</dbReference>
<evidence type="ECO:0000256" key="6">
    <source>
        <dbReference type="ARBA" id="ARBA00022722"/>
    </source>
</evidence>
<reference evidence="24" key="1">
    <citation type="submission" date="2016-10" db="EMBL/GenBank/DDBJ databases">
        <authorList>
            <person name="Varghese N."/>
            <person name="Submissions S."/>
        </authorList>
    </citation>
    <scope>NUCLEOTIDE SEQUENCE [LARGE SCALE GENOMIC DNA]</scope>
    <source>
        <strain evidence="24">DSM 3695</strain>
    </source>
</reference>
<dbReference type="Gene3D" id="2.40.50.140">
    <property type="entry name" value="Nucleic acid-binding proteins"/>
    <property type="match status" value="1"/>
</dbReference>
<proteinExistence type="predicted"/>
<keyword evidence="5" id="KW-0548">Nucleotidyltransferase</keyword>
<dbReference type="InterPro" id="IPR014146">
    <property type="entry name" value="LigD_ligase_dom"/>
</dbReference>
<keyword evidence="7" id="KW-0479">Metal-binding</keyword>
<dbReference type="NCBIfam" id="TIGR02777">
    <property type="entry name" value="LigD_PE_dom"/>
    <property type="match status" value="1"/>
</dbReference>
<protein>
    <recommendedName>
        <fullName evidence="2">DNA ligase (ATP)</fullName>
        <ecNumber evidence="2">6.5.1.1</ecNumber>
    </recommendedName>
    <alternativeName>
        <fullName evidence="19">NHEJ DNA polymerase</fullName>
    </alternativeName>
</protein>
<name>A0A1I0NVI6_9BACT</name>
<dbReference type="EMBL" id="FOJG01000001">
    <property type="protein sequence ID" value="SEW05669.1"/>
    <property type="molecule type" value="Genomic_DNA"/>
</dbReference>
<dbReference type="InterPro" id="IPR014145">
    <property type="entry name" value="LigD_pol_dom"/>
</dbReference>
<dbReference type="OrthoDB" id="9802472at2"/>
<sequence length="856" mass="96870">MTLSKYKQKRNFKETTEPVAGKPETGKHIFVVQRHHASRLHYDFRLEVDGVLKSWAVPKGPSMNPADKRLAMEVEDHPYDYKDFEGTIPAGNYGAGTVYIWDKGTFELMNPDGKSFDKEALRELKSGDLKIVMKGKKLKGEFALVKMKGKEDNAWLLIKHKDKYAVDEYNSEDYTPERVKAQGEKEKAAAKVAKKKSVAVVRSADAKKNTKEKSSPATPASAKKAARPAKKSAIKKVYKPMLTTLVREAFDGDNWLFETKWDGYRAIASVEKNKATLYSRNEKSFNKDYPPIVAAVEKISHNVVLDGEVIVLDNKGHADFQSLQNYKTTGKGKLIYAVFDLLHLDGHELQQLPLLERKSLLKDLVASLDDPAIRFSTHVLKKGTAFFEKARKQQWEGIIAKKADSIYEEGRRGLSWLKIKILNEQEALICGYTAPRGSRKKIGALVLGIYENKKLKYIGHCGGGLNEALITELYDRLQPLITKTSPFSEKVTTNMPVTWVKPSLVCQVKFQEWTGDGHLRQPIFLGLREDKPAKEVRPEKAKNLTMATTIEKERTLTLNSKKVPLTNQSKIYWPDEKISKGELIDYYLAAAQYILPHLKDRPLSLHRFPNGIKGPSFYQKDLDLEHAPAWIKSVPLLADSTGKEVDYLVCNNEATLAYMVNLGCIEINPWLSRLSSLDKPDFMVLDLDPENIDFKYVVETALHIKDLLDSFKMTSFCKTSGSTGLHIYVPTGAKYPYDATRLFAEYIARHVNEELPKSTSVVRAKSARNKKVYIDFLQNSRGQTVASPYSVRPKPGATVSMPLDWKEVNEKLKISDFNIHNSLERINEKGDLWHDIKSVKNDLRKVIREIESNTGA</sequence>
<evidence type="ECO:0000256" key="18">
    <source>
        <dbReference type="ARBA" id="ARBA00023268"/>
    </source>
</evidence>
<comment type="catalytic activity">
    <reaction evidence="20">
        <text>ATP + (deoxyribonucleotide)n-3'-hydroxyl + 5'-phospho-(deoxyribonucleotide)m = (deoxyribonucleotide)n+m + AMP + diphosphate.</text>
        <dbReference type="EC" id="6.5.1.1"/>
    </reaction>
</comment>
<keyword evidence="4" id="KW-0808">Transferase</keyword>
<evidence type="ECO:0000256" key="11">
    <source>
        <dbReference type="ARBA" id="ARBA00022839"/>
    </source>
</evidence>
<feature type="region of interest" description="Disordered" evidence="21">
    <location>
        <begin position="202"/>
        <end position="229"/>
    </location>
</feature>
<dbReference type="NCBIfam" id="TIGR02778">
    <property type="entry name" value="ligD_pol"/>
    <property type="match status" value="1"/>
</dbReference>
<keyword evidence="17" id="KW-0464">Manganese</keyword>
<dbReference type="NCBIfam" id="TIGR02776">
    <property type="entry name" value="NHEJ_ligase_prk"/>
    <property type="match status" value="1"/>
</dbReference>
<dbReference type="CDD" id="cd04865">
    <property type="entry name" value="LigD_Pol_like_2"/>
    <property type="match status" value="1"/>
</dbReference>
<evidence type="ECO:0000256" key="9">
    <source>
        <dbReference type="ARBA" id="ARBA00022763"/>
    </source>
</evidence>